<dbReference type="EMBL" id="NKHZ01000051">
    <property type="protein sequence ID" value="PNS17372.1"/>
    <property type="molecule type" value="Genomic_DNA"/>
</dbReference>
<dbReference type="SMART" id="SM00213">
    <property type="entry name" value="UBQ"/>
    <property type="match status" value="1"/>
</dbReference>
<feature type="compositionally biased region" description="Basic and acidic residues" evidence="5">
    <location>
        <begin position="729"/>
        <end position="746"/>
    </location>
</feature>
<feature type="region of interest" description="Disordered" evidence="5">
    <location>
        <begin position="309"/>
        <end position="376"/>
    </location>
</feature>
<evidence type="ECO:0000259" key="7">
    <source>
        <dbReference type="PROSITE" id="PS50053"/>
    </source>
</evidence>
<comment type="caution">
    <text evidence="8">The sequence shown here is derived from an EMBL/GenBank/DDBJ whole genome shotgun (WGS) entry which is preliminary data.</text>
</comment>
<dbReference type="InterPro" id="IPR029071">
    <property type="entry name" value="Ubiquitin-like_domsf"/>
</dbReference>
<evidence type="ECO:0000313" key="8">
    <source>
        <dbReference type="EMBL" id="PNS17372.1"/>
    </source>
</evidence>
<feature type="compositionally biased region" description="Low complexity" evidence="5">
    <location>
        <begin position="211"/>
        <end position="243"/>
    </location>
</feature>
<dbReference type="PANTHER" id="PTHR12943">
    <property type="entry name" value="HOMOCYSTEINE-RESPONSIVE ENDOPLASMIC RETICULUM-RESIDENT UNIQUITIN-LIKE DOMAIN HERPUD PROTEIN FAMILY MEMBER"/>
    <property type="match status" value="1"/>
</dbReference>
<keyword evidence="9" id="KW-1185">Reference proteome</keyword>
<dbReference type="InterPro" id="IPR000626">
    <property type="entry name" value="Ubiquitin-like_dom"/>
</dbReference>
<name>A0A2K1QQQ1_9PEZI</name>
<gene>
    <name evidence="8" type="ORF">CAC42_7055</name>
</gene>
<evidence type="ECO:0000256" key="6">
    <source>
        <dbReference type="SAM" id="Phobius"/>
    </source>
</evidence>
<keyword evidence="2 6" id="KW-0812">Transmembrane</keyword>
<evidence type="ECO:0000256" key="1">
    <source>
        <dbReference type="ARBA" id="ARBA00004370"/>
    </source>
</evidence>
<dbReference type="GO" id="GO:0030968">
    <property type="term" value="P:endoplasmic reticulum unfolded protein response"/>
    <property type="evidence" value="ECO:0007669"/>
    <property type="project" value="TreeGrafter"/>
</dbReference>
<dbReference type="AlphaFoldDB" id="A0A2K1QQQ1"/>
<dbReference type="SUPFAM" id="SSF54236">
    <property type="entry name" value="Ubiquitin-like"/>
    <property type="match status" value="1"/>
</dbReference>
<feature type="compositionally biased region" description="Gly residues" evidence="5">
    <location>
        <begin position="600"/>
        <end position="610"/>
    </location>
</feature>
<feature type="transmembrane region" description="Helical" evidence="6">
    <location>
        <begin position="545"/>
        <end position="565"/>
    </location>
</feature>
<evidence type="ECO:0000256" key="5">
    <source>
        <dbReference type="SAM" id="MobiDB-lite"/>
    </source>
</evidence>
<feature type="region of interest" description="Disordered" evidence="5">
    <location>
        <begin position="447"/>
        <end position="466"/>
    </location>
</feature>
<dbReference type="STRING" id="2082308.A0A2K1QQQ1"/>
<dbReference type="GO" id="GO:0016020">
    <property type="term" value="C:membrane"/>
    <property type="evidence" value="ECO:0007669"/>
    <property type="project" value="UniProtKB-SubCell"/>
</dbReference>
<dbReference type="PANTHER" id="PTHR12943:SF27">
    <property type="entry name" value="HOMOCYSTEINE-INDUCED ENDOPLASMIC RETICULUM PROTEIN, ISOFORM A"/>
    <property type="match status" value="1"/>
</dbReference>
<evidence type="ECO:0000256" key="2">
    <source>
        <dbReference type="ARBA" id="ARBA00022692"/>
    </source>
</evidence>
<keyword evidence="3 6" id="KW-1133">Transmembrane helix</keyword>
<feature type="compositionally biased region" description="Polar residues" evidence="5">
    <location>
        <begin position="321"/>
        <end position="351"/>
    </location>
</feature>
<feature type="compositionally biased region" description="Polar residues" evidence="5">
    <location>
        <begin position="108"/>
        <end position="121"/>
    </location>
</feature>
<dbReference type="Proteomes" id="UP000243797">
    <property type="component" value="Unassembled WGS sequence"/>
</dbReference>
<organism evidence="8 9">
    <name type="scientific">Sphaceloma murrayae</name>
    <dbReference type="NCBI Taxonomy" id="2082308"/>
    <lineage>
        <taxon>Eukaryota</taxon>
        <taxon>Fungi</taxon>
        <taxon>Dikarya</taxon>
        <taxon>Ascomycota</taxon>
        <taxon>Pezizomycotina</taxon>
        <taxon>Dothideomycetes</taxon>
        <taxon>Dothideomycetidae</taxon>
        <taxon>Myriangiales</taxon>
        <taxon>Elsinoaceae</taxon>
        <taxon>Sphaceloma</taxon>
    </lineage>
</organism>
<evidence type="ECO:0000256" key="3">
    <source>
        <dbReference type="ARBA" id="ARBA00022989"/>
    </source>
</evidence>
<dbReference type="InterPro" id="IPR039751">
    <property type="entry name" value="HERPUD1/2"/>
</dbReference>
<accession>A0A2K1QQQ1</accession>
<feature type="region of interest" description="Disordered" evidence="5">
    <location>
        <begin position="585"/>
        <end position="619"/>
    </location>
</feature>
<comment type="subcellular location">
    <subcellularLocation>
        <location evidence="1">Membrane</location>
    </subcellularLocation>
</comment>
<feature type="region of interest" description="Disordered" evidence="5">
    <location>
        <begin position="204"/>
        <end position="243"/>
    </location>
</feature>
<feature type="compositionally biased region" description="Low complexity" evidence="5">
    <location>
        <begin position="309"/>
        <end position="319"/>
    </location>
</feature>
<proteinExistence type="predicted"/>
<dbReference type="PROSITE" id="PS50053">
    <property type="entry name" value="UBIQUITIN_2"/>
    <property type="match status" value="1"/>
</dbReference>
<feature type="compositionally biased region" description="Basic and acidic residues" evidence="5">
    <location>
        <begin position="656"/>
        <end position="679"/>
    </location>
</feature>
<feature type="transmembrane region" description="Helical" evidence="6">
    <location>
        <begin position="521"/>
        <end position="539"/>
    </location>
</feature>
<evidence type="ECO:0000256" key="4">
    <source>
        <dbReference type="ARBA" id="ARBA00023136"/>
    </source>
</evidence>
<feature type="region of interest" description="Disordered" evidence="5">
    <location>
        <begin position="656"/>
        <end position="746"/>
    </location>
</feature>
<dbReference type="Gene3D" id="3.10.20.90">
    <property type="entry name" value="Phosphatidylinositol 3-kinase Catalytic Subunit, Chain A, domain 1"/>
    <property type="match status" value="1"/>
</dbReference>
<dbReference type="OrthoDB" id="21589at2759"/>
<dbReference type="InParanoid" id="A0A2K1QQQ1"/>
<feature type="domain" description="Ubiquitin-like" evidence="7">
    <location>
        <begin position="20"/>
        <end position="107"/>
    </location>
</feature>
<feature type="compositionally biased region" description="Polar residues" evidence="5">
    <location>
        <begin position="684"/>
        <end position="698"/>
    </location>
</feature>
<evidence type="ECO:0000313" key="9">
    <source>
        <dbReference type="Proteomes" id="UP000243797"/>
    </source>
</evidence>
<reference evidence="8 9" key="1">
    <citation type="submission" date="2017-06" db="EMBL/GenBank/DDBJ databases">
        <title>Draft genome sequence of a variant of Elsinoe murrayae.</title>
        <authorList>
            <person name="Cheng Q."/>
        </authorList>
    </citation>
    <scope>NUCLEOTIDE SEQUENCE [LARGE SCALE GENOMIC DNA]</scope>
    <source>
        <strain evidence="8 9">CQ-2017a</strain>
    </source>
</reference>
<feature type="region of interest" description="Disordered" evidence="5">
    <location>
        <begin position="100"/>
        <end position="159"/>
    </location>
</feature>
<keyword evidence="4 6" id="KW-0472">Membrane</keyword>
<sequence length="746" mass="78651">MAESTTRPFGPAPPATDRRIHLRILSPGQGIAETVDIHDVPLSITVDTLKQRIALVAPSHPPVPHQRLIFAGRVLADNGAKLSDALGDPSRTNDSLTIHMITRGPSGAPQSQPVTRTATPMQSAGGQTSGGAGTQTGANASVRADGRPHPPPGQQAQVPVSRQVPAPGQFHPMPGFPGIPLNPLPADFRGMPIHGAPGVALAQPAQTDQQNRAPGAASASPANGQQPYLGHQHHGQQQPHPAHVNPHEQMMAMMRQQHEMMHQAAHQAAILQAQGVQSQGPIVQRVHAQWRAGPGLQIQPGIHGIPALPGVVPGLPPQAHQLPQPSAGERTNNPATSSQAPDNQTQRTSASAPPAAVLGHAPPIEPRQQPPHVQQQAAHFYRPPFSAHMPGLLPSFIPPSQILAQNLANIQAQAQLLATPQTLYLLSSPTGPYALLYHNSQPYTANVPTASSSAPPAPPAPAAAQRPHPALAEAMAAMPPPLVPQAFPVPAAAAEPAQGAAAAAPAAAPGEADMLAPLQPLMAHFWLLFRILLFAYFFIGYDDGWRRPLALVGIALMFFGARAVGVGDGVRGRVRGWWDGVVGLGPGRGRNGQEGDEGGDQGNGEGGVGDAGLRQRAAGQEQALGPIRQRLRPVERALALFVASLWPGVGENTIRARREREQEEERRAREEREREETARIEPGPQSQVAVDGDAQQQGEYPRSVPINVGGEEGATGADAGPDSIAALEGEIRERRRREEGHEESTQ</sequence>
<protein>
    <submittedName>
        <fullName evidence="8">Acid phosphatase</fullName>
    </submittedName>
</protein>